<dbReference type="Gene3D" id="3.40.50.1000">
    <property type="entry name" value="HAD superfamily/HAD-like"/>
    <property type="match status" value="1"/>
</dbReference>
<evidence type="ECO:0000313" key="4">
    <source>
        <dbReference type="Proteomes" id="UP000183988"/>
    </source>
</evidence>
<keyword evidence="1" id="KW-0378">Hydrolase</keyword>
<reference evidence="3 4" key="1">
    <citation type="submission" date="2016-11" db="EMBL/GenBank/DDBJ databases">
        <authorList>
            <person name="Jaros S."/>
            <person name="Januszkiewicz K."/>
            <person name="Wedrychowicz H."/>
        </authorList>
    </citation>
    <scope>NUCLEOTIDE SEQUENCE [LARGE SCALE GENOMIC DNA]</scope>
    <source>
        <strain evidence="3 4">IBRC-M 10683</strain>
    </source>
</reference>
<accession>A0A1M5F1L5</accession>
<organism evidence="3 4">
    <name type="scientific">Ornithinibacillus halophilus</name>
    <dbReference type="NCBI Taxonomy" id="930117"/>
    <lineage>
        <taxon>Bacteria</taxon>
        <taxon>Bacillati</taxon>
        <taxon>Bacillota</taxon>
        <taxon>Bacilli</taxon>
        <taxon>Bacillales</taxon>
        <taxon>Bacillaceae</taxon>
        <taxon>Ornithinibacillus</taxon>
    </lineage>
</organism>
<dbReference type="RefSeq" id="WP_072888666.1">
    <property type="nucleotide sequence ID" value="NZ_FQVW01000007.1"/>
</dbReference>
<dbReference type="PANTHER" id="PTHR43434">
    <property type="entry name" value="PHOSPHOGLYCOLATE PHOSPHATASE"/>
    <property type="match status" value="1"/>
</dbReference>
<dbReference type="InterPro" id="IPR023214">
    <property type="entry name" value="HAD_sf"/>
</dbReference>
<keyword evidence="4" id="KW-1185">Reference proteome</keyword>
<dbReference type="AlphaFoldDB" id="A0A1M5F1L5"/>
<keyword evidence="2" id="KW-0460">Magnesium</keyword>
<dbReference type="Gene3D" id="1.10.150.240">
    <property type="entry name" value="Putative phosphatase, domain 2"/>
    <property type="match status" value="1"/>
</dbReference>
<dbReference type="InterPro" id="IPR023198">
    <property type="entry name" value="PGP-like_dom2"/>
</dbReference>
<dbReference type="NCBIfam" id="NF009804">
    <property type="entry name" value="PRK13288.1"/>
    <property type="match status" value="1"/>
</dbReference>
<protein>
    <submittedName>
        <fullName evidence="3">Pyrophosphatase PpaX</fullName>
    </submittedName>
</protein>
<dbReference type="SFLD" id="SFLDG01135">
    <property type="entry name" value="C1.5.6:_HAD__Beta-PGM__Phospha"/>
    <property type="match status" value="1"/>
</dbReference>
<dbReference type="SFLD" id="SFLDS00003">
    <property type="entry name" value="Haloacid_Dehalogenase"/>
    <property type="match status" value="1"/>
</dbReference>
<sequence>MSIRTILFDLDGTLIDTNDLIMESFLHTFQQYGLEFTREELLAFNGPPLKETFENINLDQAEAMIQTYRDHNLHHHDNYVKAFPHVVDTVNELKDKGIKLAIVTTKMRKTAIRGLKVTGLYEYFDTIVALDDVFNAKPHPESVLQAMEILDAEPDTTLMVGDNSHDIEAGHNADVLTAGVSWSLKGREFLQQYKPTYMVEDIRELLSLV</sequence>
<dbReference type="InterPro" id="IPR041492">
    <property type="entry name" value="HAD_2"/>
</dbReference>
<dbReference type="PANTHER" id="PTHR43434:SF26">
    <property type="entry name" value="PYROPHOSPHATASE PPAX"/>
    <property type="match status" value="1"/>
</dbReference>
<dbReference type="SUPFAM" id="SSF56784">
    <property type="entry name" value="HAD-like"/>
    <property type="match status" value="1"/>
</dbReference>
<dbReference type="InterPro" id="IPR006439">
    <property type="entry name" value="HAD-SF_hydro_IA"/>
</dbReference>
<gene>
    <name evidence="3" type="ORF">SAMN05216225_10074</name>
</gene>
<dbReference type="GO" id="GO:0006281">
    <property type="term" value="P:DNA repair"/>
    <property type="evidence" value="ECO:0007669"/>
    <property type="project" value="TreeGrafter"/>
</dbReference>
<dbReference type="Proteomes" id="UP000183988">
    <property type="component" value="Unassembled WGS sequence"/>
</dbReference>
<evidence type="ECO:0000256" key="1">
    <source>
        <dbReference type="ARBA" id="ARBA00022801"/>
    </source>
</evidence>
<evidence type="ECO:0000256" key="2">
    <source>
        <dbReference type="ARBA" id="ARBA00022842"/>
    </source>
</evidence>
<dbReference type="STRING" id="930117.SAMN05216225_10074"/>
<dbReference type="InterPro" id="IPR050155">
    <property type="entry name" value="HAD-like_hydrolase_sf"/>
</dbReference>
<name>A0A1M5F1L5_9BACI</name>
<dbReference type="FunFam" id="3.40.50.1000:FF:000022">
    <property type="entry name" value="Phosphoglycolate phosphatase"/>
    <property type="match status" value="1"/>
</dbReference>
<dbReference type="EMBL" id="FQVW01000007">
    <property type="protein sequence ID" value="SHF85111.1"/>
    <property type="molecule type" value="Genomic_DNA"/>
</dbReference>
<evidence type="ECO:0000313" key="3">
    <source>
        <dbReference type="EMBL" id="SHF85111.1"/>
    </source>
</evidence>
<dbReference type="InterPro" id="IPR036412">
    <property type="entry name" value="HAD-like_sf"/>
</dbReference>
<dbReference type="SFLD" id="SFLDG01129">
    <property type="entry name" value="C1.5:_HAD__Beta-PGM__Phosphata"/>
    <property type="match status" value="1"/>
</dbReference>
<dbReference type="GO" id="GO:0005829">
    <property type="term" value="C:cytosol"/>
    <property type="evidence" value="ECO:0007669"/>
    <property type="project" value="TreeGrafter"/>
</dbReference>
<dbReference type="NCBIfam" id="TIGR01549">
    <property type="entry name" value="HAD-SF-IA-v1"/>
    <property type="match status" value="1"/>
</dbReference>
<dbReference type="Pfam" id="PF13419">
    <property type="entry name" value="HAD_2"/>
    <property type="match status" value="1"/>
</dbReference>
<dbReference type="NCBIfam" id="TIGR01509">
    <property type="entry name" value="HAD-SF-IA-v3"/>
    <property type="match status" value="1"/>
</dbReference>
<proteinExistence type="predicted"/>
<dbReference type="OrthoDB" id="9807630at2"/>
<dbReference type="GO" id="GO:0008967">
    <property type="term" value="F:phosphoglycolate phosphatase activity"/>
    <property type="evidence" value="ECO:0007669"/>
    <property type="project" value="TreeGrafter"/>
</dbReference>
<dbReference type="CDD" id="cd02616">
    <property type="entry name" value="HAD_PPase"/>
    <property type="match status" value="1"/>
</dbReference>